<comment type="caution">
    <text evidence="2">The sequence shown here is derived from an EMBL/GenBank/DDBJ whole genome shotgun (WGS) entry which is preliminary data.</text>
</comment>
<reference evidence="3" key="2">
    <citation type="journal article" date="2017" name="J. Anim. Genet.">
        <title>Multiple reference genome sequences of hot pepper reveal the massive evolution of plant disease resistance genes by retroduplication.</title>
        <authorList>
            <person name="Kim S."/>
            <person name="Park J."/>
            <person name="Yeom S.-I."/>
            <person name="Kim Y.-M."/>
            <person name="Seo E."/>
            <person name="Kim K.-T."/>
            <person name="Kim M.-S."/>
            <person name="Lee J.M."/>
            <person name="Cheong K."/>
            <person name="Shin H.-S."/>
            <person name="Kim S.-B."/>
            <person name="Han K."/>
            <person name="Lee J."/>
            <person name="Park M."/>
            <person name="Lee H.-A."/>
            <person name="Lee H.-Y."/>
            <person name="Lee Y."/>
            <person name="Oh S."/>
            <person name="Lee J.H."/>
            <person name="Choi E."/>
            <person name="Choi E."/>
            <person name="Lee S.E."/>
            <person name="Jeon J."/>
            <person name="Kim H."/>
            <person name="Choi G."/>
            <person name="Song H."/>
            <person name="Lee J."/>
            <person name="Lee S.-C."/>
            <person name="Kwon J.-K."/>
            <person name="Lee H.-Y."/>
            <person name="Koo N."/>
            <person name="Hong Y."/>
            <person name="Kim R.W."/>
            <person name="Kang W.-H."/>
            <person name="Huh J.H."/>
            <person name="Kang B.-C."/>
            <person name="Yang T.-J."/>
            <person name="Lee Y.-H."/>
            <person name="Bennetzen J.L."/>
            <person name="Choi D."/>
        </authorList>
    </citation>
    <scope>NUCLEOTIDE SEQUENCE [LARGE SCALE GENOMIC DNA]</scope>
    <source>
        <strain evidence="3">cv. PBC81</strain>
    </source>
</reference>
<dbReference type="Proteomes" id="UP000224567">
    <property type="component" value="Unassembled WGS sequence"/>
</dbReference>
<name>A0A2G2V6D1_CAPBA</name>
<protein>
    <submittedName>
        <fullName evidence="2">Uncharacterized protein</fullName>
    </submittedName>
</protein>
<feature type="compositionally biased region" description="Polar residues" evidence="1">
    <location>
        <begin position="105"/>
        <end position="119"/>
    </location>
</feature>
<dbReference type="AlphaFoldDB" id="A0A2G2V6D1"/>
<evidence type="ECO:0000256" key="1">
    <source>
        <dbReference type="SAM" id="MobiDB-lite"/>
    </source>
</evidence>
<feature type="region of interest" description="Disordered" evidence="1">
    <location>
        <begin position="99"/>
        <end position="142"/>
    </location>
</feature>
<sequence>MMNEISKNAIQWPSDRIIIKKSATVNQEDVLNTLTQQITSLAQKFESFQVNTHQSVQVKDCDMCGENHLNHECQATNQKDEHVNVLGYKPYSFSSPLAQKHPGLQWSNPNGAENPQSFQKHLVQGPPGFQNQNHGTSNFKSY</sequence>
<gene>
    <name evidence="2" type="ORF">CQW23_31852</name>
</gene>
<reference evidence="2 3" key="1">
    <citation type="journal article" date="2017" name="Genome Biol.">
        <title>New reference genome sequences of hot pepper reveal the massive evolution of plant disease-resistance genes by retroduplication.</title>
        <authorList>
            <person name="Kim S."/>
            <person name="Park J."/>
            <person name="Yeom S.I."/>
            <person name="Kim Y.M."/>
            <person name="Seo E."/>
            <person name="Kim K.T."/>
            <person name="Kim M.S."/>
            <person name="Lee J.M."/>
            <person name="Cheong K."/>
            <person name="Shin H.S."/>
            <person name="Kim S.B."/>
            <person name="Han K."/>
            <person name="Lee J."/>
            <person name="Park M."/>
            <person name="Lee H.A."/>
            <person name="Lee H.Y."/>
            <person name="Lee Y."/>
            <person name="Oh S."/>
            <person name="Lee J.H."/>
            <person name="Choi E."/>
            <person name="Choi E."/>
            <person name="Lee S.E."/>
            <person name="Jeon J."/>
            <person name="Kim H."/>
            <person name="Choi G."/>
            <person name="Song H."/>
            <person name="Lee J."/>
            <person name="Lee S.C."/>
            <person name="Kwon J.K."/>
            <person name="Lee H.Y."/>
            <person name="Koo N."/>
            <person name="Hong Y."/>
            <person name="Kim R.W."/>
            <person name="Kang W.H."/>
            <person name="Huh J.H."/>
            <person name="Kang B.C."/>
            <person name="Yang T.J."/>
            <person name="Lee Y.H."/>
            <person name="Bennetzen J.L."/>
            <person name="Choi D."/>
        </authorList>
    </citation>
    <scope>NUCLEOTIDE SEQUENCE [LARGE SCALE GENOMIC DNA]</scope>
    <source>
        <strain evidence="3">cv. PBC81</strain>
    </source>
</reference>
<evidence type="ECO:0000313" key="3">
    <source>
        <dbReference type="Proteomes" id="UP000224567"/>
    </source>
</evidence>
<proteinExistence type="predicted"/>
<dbReference type="OrthoDB" id="1305902at2759"/>
<feature type="compositionally biased region" description="Polar residues" evidence="1">
    <location>
        <begin position="129"/>
        <end position="142"/>
    </location>
</feature>
<keyword evidence="3" id="KW-1185">Reference proteome</keyword>
<evidence type="ECO:0000313" key="2">
    <source>
        <dbReference type="EMBL" id="PHT28544.1"/>
    </source>
</evidence>
<organism evidence="2 3">
    <name type="scientific">Capsicum baccatum</name>
    <name type="common">Peruvian pepper</name>
    <dbReference type="NCBI Taxonomy" id="33114"/>
    <lineage>
        <taxon>Eukaryota</taxon>
        <taxon>Viridiplantae</taxon>
        <taxon>Streptophyta</taxon>
        <taxon>Embryophyta</taxon>
        <taxon>Tracheophyta</taxon>
        <taxon>Spermatophyta</taxon>
        <taxon>Magnoliopsida</taxon>
        <taxon>eudicotyledons</taxon>
        <taxon>Gunneridae</taxon>
        <taxon>Pentapetalae</taxon>
        <taxon>asterids</taxon>
        <taxon>lamiids</taxon>
        <taxon>Solanales</taxon>
        <taxon>Solanaceae</taxon>
        <taxon>Solanoideae</taxon>
        <taxon>Capsiceae</taxon>
        <taxon>Capsicum</taxon>
    </lineage>
</organism>
<dbReference type="EMBL" id="MLFT02000208">
    <property type="protein sequence ID" value="PHT28544.1"/>
    <property type="molecule type" value="Genomic_DNA"/>
</dbReference>
<accession>A0A2G2V6D1</accession>